<evidence type="ECO:0000313" key="2">
    <source>
        <dbReference type="EMBL" id="POO03687.1"/>
    </source>
</evidence>
<protein>
    <submittedName>
        <fullName evidence="2">Ferredoxin-fold anticodon-binding domain protein</fullName>
    </submittedName>
</protein>
<organism evidence="2 3">
    <name type="scientific">Trema orientale</name>
    <name type="common">Charcoal tree</name>
    <name type="synonym">Celtis orientalis</name>
    <dbReference type="NCBI Taxonomy" id="63057"/>
    <lineage>
        <taxon>Eukaryota</taxon>
        <taxon>Viridiplantae</taxon>
        <taxon>Streptophyta</taxon>
        <taxon>Embryophyta</taxon>
        <taxon>Tracheophyta</taxon>
        <taxon>Spermatophyta</taxon>
        <taxon>Magnoliopsida</taxon>
        <taxon>eudicotyledons</taxon>
        <taxon>Gunneridae</taxon>
        <taxon>Pentapetalae</taxon>
        <taxon>rosids</taxon>
        <taxon>fabids</taxon>
        <taxon>Rosales</taxon>
        <taxon>Cannabaceae</taxon>
        <taxon>Trema</taxon>
    </lineage>
</organism>
<dbReference type="Pfam" id="PF10354">
    <property type="entry name" value="BMT5-like"/>
    <property type="match status" value="1"/>
</dbReference>
<dbReference type="GO" id="GO:0070475">
    <property type="term" value="P:rRNA base methylation"/>
    <property type="evidence" value="ECO:0007669"/>
    <property type="project" value="InterPro"/>
</dbReference>
<dbReference type="GO" id="GO:0070042">
    <property type="term" value="F:rRNA (uridine-N3-)-methyltransferase activity"/>
    <property type="evidence" value="ECO:0007669"/>
    <property type="project" value="InterPro"/>
</dbReference>
<reference evidence="3" key="1">
    <citation type="submission" date="2016-06" db="EMBL/GenBank/DDBJ databases">
        <title>Parallel loss of symbiosis genes in relatives of nitrogen-fixing non-legume Parasponia.</title>
        <authorList>
            <person name="Van Velzen R."/>
            <person name="Holmer R."/>
            <person name="Bu F."/>
            <person name="Rutten L."/>
            <person name="Van Zeijl A."/>
            <person name="Liu W."/>
            <person name="Santuari L."/>
            <person name="Cao Q."/>
            <person name="Sharma T."/>
            <person name="Shen D."/>
            <person name="Roswanjaya Y."/>
            <person name="Wardhani T."/>
            <person name="Kalhor M.S."/>
            <person name="Jansen J."/>
            <person name="Van den Hoogen J."/>
            <person name="Gungor B."/>
            <person name="Hartog M."/>
            <person name="Hontelez J."/>
            <person name="Verver J."/>
            <person name="Yang W.-C."/>
            <person name="Schijlen E."/>
            <person name="Repin R."/>
            <person name="Schilthuizen M."/>
            <person name="Schranz E."/>
            <person name="Heidstra R."/>
            <person name="Miyata K."/>
            <person name="Fedorova E."/>
            <person name="Kohlen W."/>
            <person name="Bisseling T."/>
            <person name="Smit S."/>
            <person name="Geurts R."/>
        </authorList>
    </citation>
    <scope>NUCLEOTIDE SEQUENCE [LARGE SCALE GENOMIC DNA]</scope>
    <source>
        <strain evidence="3">cv. RG33-2</strain>
    </source>
</reference>
<dbReference type="InterPro" id="IPR019446">
    <property type="entry name" value="BMT5-like"/>
</dbReference>
<evidence type="ECO:0000313" key="3">
    <source>
        <dbReference type="Proteomes" id="UP000237000"/>
    </source>
</evidence>
<feature type="domain" description="25S rRNA (uridine-N(3))-methyltransferase BMT5-like" evidence="1">
    <location>
        <begin position="26"/>
        <end position="119"/>
    </location>
</feature>
<keyword evidence="3" id="KW-1185">Reference proteome</keyword>
<proteinExistence type="predicted"/>
<comment type="caution">
    <text evidence="2">The sequence shown here is derived from an EMBL/GenBank/DDBJ whole genome shotgun (WGS) entry which is preliminary data.</text>
</comment>
<dbReference type="EMBL" id="JXTC01000002">
    <property type="protein sequence ID" value="POO03687.1"/>
    <property type="molecule type" value="Genomic_DNA"/>
</dbReference>
<accession>A0A2P5G0Y7</accession>
<dbReference type="PANTHER" id="PTHR11538">
    <property type="entry name" value="PHENYLALANYL-TRNA SYNTHETASE"/>
    <property type="match status" value="1"/>
</dbReference>
<evidence type="ECO:0000259" key="1">
    <source>
        <dbReference type="Pfam" id="PF10354"/>
    </source>
</evidence>
<dbReference type="Proteomes" id="UP000237000">
    <property type="component" value="Unassembled WGS sequence"/>
</dbReference>
<dbReference type="STRING" id="63057.A0A2P5G0Y7"/>
<gene>
    <name evidence="2" type="ORF">TorRG33x02_008920</name>
</gene>
<dbReference type="GO" id="GO:0005737">
    <property type="term" value="C:cytoplasm"/>
    <property type="evidence" value="ECO:0007669"/>
    <property type="project" value="TreeGrafter"/>
</dbReference>
<dbReference type="PANTHER" id="PTHR11538:SF26">
    <property type="entry name" value="FERREDOXIN-FOLD ANTICODON-BINDING DOMAIN-CONTAINING PROTEIN 1"/>
    <property type="match status" value="1"/>
</dbReference>
<dbReference type="AlphaFoldDB" id="A0A2P5G0Y7"/>
<dbReference type="OrthoDB" id="273345at2759"/>
<name>A0A2P5G0Y7_TREOI</name>
<dbReference type="InParanoid" id="A0A2P5G0Y7"/>
<sequence>MATVGSEEEEEGEKWVKHYSSNHQILVVGDGDFSFSLSLARSFGSASNILPTSLDPFDVVIKKYKEAKSNLENLKMLGTSPLYGVDATKMKRYPELRMRQFDRIIFNFPHAGFHGKEDDIRLIQ</sequence>